<dbReference type="InterPro" id="IPR029095">
    <property type="entry name" value="NarX-like_N"/>
</dbReference>
<protein>
    <recommendedName>
        <fullName evidence="6">NarX-like N-terminal domain-containing protein</fullName>
    </recommendedName>
</protein>
<feature type="transmembrane region" description="Helical" evidence="5">
    <location>
        <begin position="20"/>
        <end position="46"/>
    </location>
</feature>
<evidence type="ECO:0000259" key="6">
    <source>
        <dbReference type="Pfam" id="PF13675"/>
    </source>
</evidence>
<proteinExistence type="predicted"/>
<evidence type="ECO:0000256" key="5">
    <source>
        <dbReference type="SAM" id="Phobius"/>
    </source>
</evidence>
<evidence type="ECO:0000256" key="4">
    <source>
        <dbReference type="ARBA" id="ARBA00023136"/>
    </source>
</evidence>
<name>A0A3B1C9W2_9ZZZZ</name>
<keyword evidence="3 5" id="KW-1133">Transmembrane helix</keyword>
<evidence type="ECO:0000256" key="1">
    <source>
        <dbReference type="ARBA" id="ARBA00004141"/>
    </source>
</evidence>
<sequence length="246" mass="27425">MKTGFTQRNQDTSDSSINFFTAVMTGGYSLAIFLIAFFALISYLGLYISLKTFETSAAVINVSGRQRMLSQRIAKLAHDLIHEEKKDDIRVLLKENADLMKKSHEGLIAGDSELGLPGYPSPAVRAIYFKPPLRLDKHVAAFVAAARTLADEPIENLVHGNPYMNLIEDESHNSLLRSLDILVRRYQEEAEIDIAELQALAGGVLALILIVLILESLFIFRPLTRRIQKKADKLAASENKLRDITS</sequence>
<gene>
    <name evidence="7" type="ORF">MNBD_NITROSPINAE04-511</name>
</gene>
<dbReference type="EMBL" id="UOGA01000185">
    <property type="protein sequence ID" value="VAX20744.1"/>
    <property type="molecule type" value="Genomic_DNA"/>
</dbReference>
<keyword evidence="2 5" id="KW-0812">Transmembrane</keyword>
<feature type="domain" description="NarX-like N-terminal" evidence="6">
    <location>
        <begin position="54"/>
        <end position="127"/>
    </location>
</feature>
<comment type="subcellular location">
    <subcellularLocation>
        <location evidence="1">Membrane</location>
        <topology evidence="1">Multi-pass membrane protein</topology>
    </subcellularLocation>
</comment>
<organism evidence="7">
    <name type="scientific">hydrothermal vent metagenome</name>
    <dbReference type="NCBI Taxonomy" id="652676"/>
    <lineage>
        <taxon>unclassified sequences</taxon>
        <taxon>metagenomes</taxon>
        <taxon>ecological metagenomes</taxon>
    </lineage>
</organism>
<evidence type="ECO:0000256" key="2">
    <source>
        <dbReference type="ARBA" id="ARBA00022692"/>
    </source>
</evidence>
<evidence type="ECO:0000313" key="7">
    <source>
        <dbReference type="EMBL" id="VAX20744.1"/>
    </source>
</evidence>
<dbReference type="AlphaFoldDB" id="A0A3B1C9W2"/>
<dbReference type="Pfam" id="PF13675">
    <property type="entry name" value="PilJ"/>
    <property type="match status" value="1"/>
</dbReference>
<dbReference type="GO" id="GO:0016020">
    <property type="term" value="C:membrane"/>
    <property type="evidence" value="ECO:0007669"/>
    <property type="project" value="UniProtKB-SubCell"/>
</dbReference>
<feature type="transmembrane region" description="Helical" evidence="5">
    <location>
        <begin position="199"/>
        <end position="220"/>
    </location>
</feature>
<keyword evidence="4 5" id="KW-0472">Membrane</keyword>
<evidence type="ECO:0000256" key="3">
    <source>
        <dbReference type="ARBA" id="ARBA00022989"/>
    </source>
</evidence>
<reference evidence="7" key="1">
    <citation type="submission" date="2018-06" db="EMBL/GenBank/DDBJ databases">
        <authorList>
            <person name="Zhirakovskaya E."/>
        </authorList>
    </citation>
    <scope>NUCLEOTIDE SEQUENCE</scope>
</reference>
<accession>A0A3B1C9W2</accession>
<feature type="non-terminal residue" evidence="7">
    <location>
        <position position="246"/>
    </location>
</feature>